<feature type="compositionally biased region" description="Basic and acidic residues" evidence="1">
    <location>
        <begin position="589"/>
        <end position="607"/>
    </location>
</feature>
<feature type="region of interest" description="Disordered" evidence="1">
    <location>
        <begin position="873"/>
        <end position="924"/>
    </location>
</feature>
<dbReference type="OMA" id="THACHDV"/>
<dbReference type="AlphaFoldDB" id="A0A913Z741"/>
<feature type="transmembrane region" description="Helical" evidence="2">
    <location>
        <begin position="190"/>
        <end position="209"/>
    </location>
</feature>
<feature type="region of interest" description="Disordered" evidence="1">
    <location>
        <begin position="511"/>
        <end position="613"/>
    </location>
</feature>
<reference evidence="4" key="1">
    <citation type="submission" date="2022-11" db="UniProtKB">
        <authorList>
            <consortium name="EnsemblMetazoa"/>
        </authorList>
    </citation>
    <scope>IDENTIFICATION</scope>
</reference>
<keyword evidence="3" id="KW-0732">Signal</keyword>
<feature type="region of interest" description="Disordered" evidence="1">
    <location>
        <begin position="777"/>
        <end position="818"/>
    </location>
</feature>
<keyword evidence="2" id="KW-0472">Membrane</keyword>
<evidence type="ECO:0000256" key="2">
    <source>
        <dbReference type="SAM" id="Phobius"/>
    </source>
</evidence>
<feature type="signal peptide" evidence="3">
    <location>
        <begin position="1"/>
        <end position="30"/>
    </location>
</feature>
<sequence length="1195" mass="137468">MNSVICKLFNLLVVILACYSSLYLSGCVLGKSPVSLPCLPTIVTSWQTGSVVITDATDDYSINDEKFKFYRGLSSVWAELIRSFHPMPSQSSKHAATNLSQDFISDVVHFLNSCWMNSDAQAAMISLATWYLSVMTLVGIASRVFSSRPRQPAGRPCRDLRFKIPGPSFYNLRRGPVSASPHPHVSWHRVTYLGLYPIFGVPLGTWWIYSRPTIHPSQFGASSVPWSLATHLLNLIESLSARAIEMSDQLSIQLPLAITKGLGYFVAAAALCLSYLLVFVALSLLMQQPKRKYRLTHARHTFSNVRAGWTVRVMTNWFIRGIKTALRFVCRGILLLLTSWTQFLPPYNTPRISDATLLKGSTIRKCLDTHKTNSDGKNFQVKKIQDQKCQLPQVESSENNTLFELSVQQVHYDETEDTCKGSSEKPSSKARDDAHCQPTKNETAKQTEGLSESPNRQLVDQNQTKLRGQSILILSDLFENCGDDSHPNIEFQQPAPRKSLFRRMDEVQQRLQARQEEQTTVQLEIEDGEKPEAQRRVQEQEETRQALGTNQRAGQNRTDDKNQQTEFQQPSQRKSLFQRMAEAQQRLQARHEGRVDQQQKGRSEGQRHFQQQCLQTATESKVLAQLETKDREKPKDSEQVEEQVQEQKEANEASEIQQRASENSPGDCELQRPSQRKSLFQRMAEAQHRFLQARRERLVHKQPRNHLQQLKVRREGLKHAQQPQGLQRKDEDREQTNLKWQNLNTSGNFRFNTWNHPELPSLDNHITFYAEQKQKEKVAQSLSTSTATSRKDNQRQREAQQRVKLEKQHNDNQHTELNMQDIDKEGCLHFNSWHCRRFPAVINLLTVFHQRYAEHSIDNISKVDAHGKFVQQKLREQQQKQCHNKESTEPEDESQNHSPQGRLQQQEDRHRQLGGLTRQAESKGKTWLQKLAEAQQRQVAKSRHETGTECQWQAAQKYQKKLQEPMAASLVQEEVQQQEDLQQQKLPEVIQKTESRNSAKRQHELTQKSAKEQPEANPDQGDQQELWRASQSPNNQDIKQEIRTRRLSVRFADDASLKETAFIVKNPSSEIVSYSVIKPDSSNSKAESSCHTLKGILADARRQRRSCPRPWIDLPALPGGQRRAQRRAIVAVLDAERCRAWALELEKETRAEAHHQEHYQQPETLKTVGWRQHVQVHDGAFKITGQQLFREEVET</sequence>
<feature type="compositionally biased region" description="Basic and acidic residues" evidence="1">
    <location>
        <begin position="528"/>
        <end position="544"/>
    </location>
</feature>
<feature type="transmembrane region" description="Helical" evidence="2">
    <location>
        <begin position="122"/>
        <end position="145"/>
    </location>
</feature>
<evidence type="ECO:0000313" key="5">
    <source>
        <dbReference type="Proteomes" id="UP000887568"/>
    </source>
</evidence>
<evidence type="ECO:0000313" key="4">
    <source>
        <dbReference type="EnsemblMetazoa" id="XP_038047542.1"/>
    </source>
</evidence>
<feature type="transmembrane region" description="Helical" evidence="2">
    <location>
        <begin position="262"/>
        <end position="285"/>
    </location>
</feature>
<feature type="compositionally biased region" description="Basic and acidic residues" evidence="1">
    <location>
        <begin position="627"/>
        <end position="638"/>
    </location>
</feature>
<feature type="region of interest" description="Disordered" evidence="1">
    <location>
        <begin position="992"/>
        <end position="1041"/>
    </location>
</feature>
<feature type="region of interest" description="Disordered" evidence="1">
    <location>
        <begin position="414"/>
        <end position="463"/>
    </location>
</feature>
<feature type="region of interest" description="Disordered" evidence="1">
    <location>
        <begin position="711"/>
        <end position="734"/>
    </location>
</feature>
<feature type="compositionally biased region" description="Basic and acidic residues" evidence="1">
    <location>
        <begin position="414"/>
        <end position="435"/>
    </location>
</feature>
<dbReference type="OrthoDB" id="10199504at2759"/>
<organism evidence="4 5">
    <name type="scientific">Patiria miniata</name>
    <name type="common">Bat star</name>
    <name type="synonym">Asterina miniata</name>
    <dbReference type="NCBI Taxonomy" id="46514"/>
    <lineage>
        <taxon>Eukaryota</taxon>
        <taxon>Metazoa</taxon>
        <taxon>Echinodermata</taxon>
        <taxon>Eleutherozoa</taxon>
        <taxon>Asterozoa</taxon>
        <taxon>Asteroidea</taxon>
        <taxon>Valvatacea</taxon>
        <taxon>Valvatida</taxon>
        <taxon>Asterinidae</taxon>
        <taxon>Patiria</taxon>
    </lineage>
</organism>
<feature type="chain" id="PRO_5037700487" evidence="3">
    <location>
        <begin position="31"/>
        <end position="1195"/>
    </location>
</feature>
<feature type="region of interest" description="Disordered" evidence="1">
    <location>
        <begin position="627"/>
        <end position="675"/>
    </location>
</feature>
<accession>A0A913Z741</accession>
<feature type="compositionally biased region" description="Polar residues" evidence="1">
    <location>
        <begin position="546"/>
        <end position="556"/>
    </location>
</feature>
<dbReference type="EnsemblMetazoa" id="XM_038191614.1">
    <property type="protein sequence ID" value="XP_038047542.1"/>
    <property type="gene ID" value="LOC119721535"/>
</dbReference>
<keyword evidence="5" id="KW-1185">Reference proteome</keyword>
<evidence type="ECO:0000256" key="3">
    <source>
        <dbReference type="SAM" id="SignalP"/>
    </source>
</evidence>
<proteinExistence type="predicted"/>
<feature type="compositionally biased region" description="Basic and acidic residues" evidence="1">
    <location>
        <begin position="789"/>
        <end position="814"/>
    </location>
</feature>
<feature type="compositionally biased region" description="Polar residues" evidence="1">
    <location>
        <begin position="564"/>
        <end position="575"/>
    </location>
</feature>
<feature type="compositionally biased region" description="Basic and acidic residues" evidence="1">
    <location>
        <begin position="873"/>
        <end position="888"/>
    </location>
</feature>
<feature type="transmembrane region" description="Helical" evidence="2">
    <location>
        <begin position="324"/>
        <end position="343"/>
    </location>
</feature>
<evidence type="ECO:0000256" key="1">
    <source>
        <dbReference type="SAM" id="MobiDB-lite"/>
    </source>
</evidence>
<feature type="compositionally biased region" description="Polar residues" evidence="1">
    <location>
        <begin position="654"/>
        <end position="664"/>
    </location>
</feature>
<name>A0A913Z741_PATMI</name>
<dbReference type="Proteomes" id="UP000887568">
    <property type="component" value="Unplaced"/>
</dbReference>
<dbReference type="PROSITE" id="PS51257">
    <property type="entry name" value="PROKAR_LIPOPROTEIN"/>
    <property type="match status" value="1"/>
</dbReference>
<keyword evidence="2" id="KW-0812">Transmembrane</keyword>
<feature type="compositionally biased region" description="Polar residues" evidence="1">
    <location>
        <begin position="438"/>
        <end position="463"/>
    </location>
</feature>
<dbReference type="RefSeq" id="XP_038047542.1">
    <property type="nucleotide sequence ID" value="XM_038191614.1"/>
</dbReference>
<feature type="compositionally biased region" description="Basic and acidic residues" evidence="1">
    <location>
        <begin position="992"/>
        <end position="1014"/>
    </location>
</feature>
<protein>
    <submittedName>
        <fullName evidence="4">Uncharacterized protein</fullName>
    </submittedName>
</protein>
<dbReference type="GeneID" id="119721535"/>
<keyword evidence="2" id="KW-1133">Transmembrane helix</keyword>